<evidence type="ECO:0000313" key="2">
    <source>
        <dbReference type="Proteomes" id="UP000728032"/>
    </source>
</evidence>
<dbReference type="EMBL" id="CAJPVJ010001724">
    <property type="protein sequence ID" value="CAG2165200.1"/>
    <property type="molecule type" value="Genomic_DNA"/>
</dbReference>
<gene>
    <name evidence="1" type="ORF">ONB1V03_LOCUS4745</name>
</gene>
<organism evidence="1">
    <name type="scientific">Oppiella nova</name>
    <dbReference type="NCBI Taxonomy" id="334625"/>
    <lineage>
        <taxon>Eukaryota</taxon>
        <taxon>Metazoa</taxon>
        <taxon>Ecdysozoa</taxon>
        <taxon>Arthropoda</taxon>
        <taxon>Chelicerata</taxon>
        <taxon>Arachnida</taxon>
        <taxon>Acari</taxon>
        <taxon>Acariformes</taxon>
        <taxon>Sarcoptiformes</taxon>
        <taxon>Oribatida</taxon>
        <taxon>Brachypylina</taxon>
        <taxon>Oppioidea</taxon>
        <taxon>Oppiidae</taxon>
        <taxon>Oppiella</taxon>
    </lineage>
</organism>
<protein>
    <submittedName>
        <fullName evidence="1">Uncharacterized protein</fullName>
    </submittedName>
</protein>
<dbReference type="Proteomes" id="UP000728032">
    <property type="component" value="Unassembled WGS sequence"/>
</dbReference>
<accession>A0A7R9LQ01</accession>
<proteinExistence type="predicted"/>
<dbReference type="EMBL" id="OC916549">
    <property type="protein sequence ID" value="CAD7644567.1"/>
    <property type="molecule type" value="Genomic_DNA"/>
</dbReference>
<keyword evidence="2" id="KW-1185">Reference proteome</keyword>
<sequence>MDKSNHLMNNMWKMCENNTFLKEMLSQTTLNASNEFDMNEEVVSNSGIDLHGVVTEDMNEPMDRDNTDTEMSTLGLIGDRQDLYSDTSSALVLKDISMDVNLTPTLEMRHNHSKRQQLFGFHKQKQLFLNQPIIQRDDICVDNSLGLSPLKRHFIPDNDDSDSELSFAINLSTDQNNESNGFDGAFSGIQMNSFQSNHMSCREDPEFCGEHFKSVSKCSDLELKAEALVDTNETFRSPNSEFRDKSISSYFKQHSEPLSSIQTFGDSFQMKAEDICTKIPHQNDLSLINESFVSISDSLFSASNNTLENVQKIIDRKNRKRKSRLSNASTLSECHSFTPSVNSTLRSSESISTSDVHKSTTVVTSGVGTLSTVQTYSPNSDSSHSIALTNANTLCLNQMLVVSPNVLSLTIGCFVEFKLNYLKVKNLSITSFKAEIKINANVDTLNALSIQYPKHVINIPAFFEGLLTQDIAIIPLKCGSFTVAFQIYPSIESINLPISPLSVICHIKSEEVVIKRPLFSSNYLQIHYNLFDEEIEKQTIDLCVNNTNFSDVIPLKLCLEANKGFIFEPLYRHSDSTIHTFRCLDPQTLFVATKTQYEIRVPLIIKGNGVRDVDSCLTVSTDSPQSHVLAIFQLRATFWPKSKLTEHLLQSSQTSVCLSRGVWKTMNFRNKSNKCLIRVHLECVCGKRVAQNVMKFSSTQLMIGPSEKVSIALMAHKNPVVKGEKFHISVKYDTGFGKSVPVLIPVQII</sequence>
<reference evidence="1" key="1">
    <citation type="submission" date="2020-11" db="EMBL/GenBank/DDBJ databases">
        <authorList>
            <person name="Tran Van P."/>
        </authorList>
    </citation>
    <scope>NUCLEOTIDE SEQUENCE</scope>
</reference>
<name>A0A7R9LQ01_9ACAR</name>
<dbReference type="OrthoDB" id="10460873at2759"/>
<evidence type="ECO:0000313" key="1">
    <source>
        <dbReference type="EMBL" id="CAD7644567.1"/>
    </source>
</evidence>
<dbReference type="AlphaFoldDB" id="A0A7R9LQ01"/>